<evidence type="ECO:0000256" key="4">
    <source>
        <dbReference type="ARBA" id="ARBA00023139"/>
    </source>
</evidence>
<evidence type="ECO:0000256" key="6">
    <source>
        <dbReference type="SAM" id="MobiDB-lite"/>
    </source>
</evidence>
<evidence type="ECO:0000313" key="8">
    <source>
        <dbReference type="EMBL" id="GGH36500.1"/>
    </source>
</evidence>
<feature type="compositionally biased region" description="Low complexity" evidence="6">
    <location>
        <begin position="32"/>
        <end position="53"/>
    </location>
</feature>
<dbReference type="SUPFAM" id="SSF53850">
    <property type="entry name" value="Periplasmic binding protein-like II"/>
    <property type="match status" value="1"/>
</dbReference>
<organism evidence="8 9">
    <name type="scientific">Paenibacillus segetis</name>
    <dbReference type="NCBI Taxonomy" id="1325360"/>
    <lineage>
        <taxon>Bacteria</taxon>
        <taxon>Bacillati</taxon>
        <taxon>Bacillota</taxon>
        <taxon>Bacilli</taxon>
        <taxon>Bacillales</taxon>
        <taxon>Paenibacillaceae</taxon>
        <taxon>Paenibacillus</taxon>
    </lineage>
</organism>
<evidence type="ECO:0000256" key="3">
    <source>
        <dbReference type="ARBA" id="ARBA00023136"/>
    </source>
</evidence>
<sequence>MQLKRSKLITLVACTTLLASLLSACGGGNSSNAGSTSGNAAKNSEVSSSVDSDNPYKEPMEISIAFWDIDSEISKIDQDPIAQEILNKFNIKIKPVNTTWDDYAQKIQMWASSGQLPDIFAIDAIGTQYQKKWVEQGVVKAIPDLTNYPNLAKFFETPDIAGLSVDGKQYTVPRRMFPSVDWSALDRMVLYRWDLAQKAGITKEPETWDEFKAMLDAIVKQDAEGKKITGLTAGQVKMLGGFFWLYGNPLATSDGSGNDFKWVKEDGKLIPAVFSKNALPALQNMRDMYDNNLIDPDIALTKPDVAYDKFASGKAAALLAGGGYINYDQQIYVKRWKEAYPDAEITDSVKVLKPLIGPDGERNHAIFKTFWSESYFSGQISDAKMERIMALYDYILSPEGKELLTYGKKDVDYKVEGDKKVMIGTTSLTEKYPTRMFFKNLVSYETSDSYDMNNPTISNEKIRKDAVEYIDWILENTKVPDYDIRLTYMSTATKDKFTILDHDDLLKVMLSKEPVDQAWEKIMKDYKAKGLDKMIDEVNAKAAEEGMN</sequence>
<proteinExistence type="predicted"/>
<dbReference type="PROSITE" id="PS51257">
    <property type="entry name" value="PROKAR_LIPOPROTEIN"/>
    <property type="match status" value="1"/>
</dbReference>
<protein>
    <recommendedName>
        <fullName evidence="10">Aldouronate transport system substrate-binding protein</fullName>
    </recommendedName>
</protein>
<keyword evidence="4" id="KW-0564">Palmitate</keyword>
<evidence type="ECO:0000256" key="5">
    <source>
        <dbReference type="ARBA" id="ARBA00023288"/>
    </source>
</evidence>
<accession>A0ABQ1YUG8</accession>
<dbReference type="Proteomes" id="UP000659344">
    <property type="component" value="Unassembled WGS sequence"/>
</dbReference>
<dbReference type="InterPro" id="IPR050490">
    <property type="entry name" value="Bact_solute-bd_prot1"/>
</dbReference>
<feature type="region of interest" description="Disordered" evidence="6">
    <location>
        <begin position="32"/>
        <end position="55"/>
    </location>
</feature>
<dbReference type="Gene3D" id="3.40.190.10">
    <property type="entry name" value="Periplasmic binding protein-like II"/>
    <property type="match status" value="2"/>
</dbReference>
<gene>
    <name evidence="8" type="ORF">GCM10008013_43420</name>
</gene>
<reference evidence="9" key="1">
    <citation type="journal article" date="2019" name="Int. J. Syst. Evol. Microbiol.">
        <title>The Global Catalogue of Microorganisms (GCM) 10K type strain sequencing project: providing services to taxonomists for standard genome sequencing and annotation.</title>
        <authorList>
            <consortium name="The Broad Institute Genomics Platform"/>
            <consortium name="The Broad Institute Genome Sequencing Center for Infectious Disease"/>
            <person name="Wu L."/>
            <person name="Ma J."/>
        </authorList>
    </citation>
    <scope>NUCLEOTIDE SEQUENCE [LARGE SCALE GENOMIC DNA]</scope>
    <source>
        <strain evidence="9">CGMCC 1.12769</strain>
    </source>
</reference>
<evidence type="ECO:0008006" key="10">
    <source>
        <dbReference type="Google" id="ProtNLM"/>
    </source>
</evidence>
<evidence type="ECO:0000256" key="7">
    <source>
        <dbReference type="SAM" id="SignalP"/>
    </source>
</evidence>
<keyword evidence="3" id="KW-0472">Membrane</keyword>
<dbReference type="InterPro" id="IPR006059">
    <property type="entry name" value="SBP"/>
</dbReference>
<feature type="signal peptide" evidence="7">
    <location>
        <begin position="1"/>
        <end position="24"/>
    </location>
</feature>
<evidence type="ECO:0000313" key="9">
    <source>
        <dbReference type="Proteomes" id="UP000659344"/>
    </source>
</evidence>
<keyword evidence="2 7" id="KW-0732">Signal</keyword>
<dbReference type="PANTHER" id="PTHR43649">
    <property type="entry name" value="ARABINOSE-BINDING PROTEIN-RELATED"/>
    <property type="match status" value="1"/>
</dbReference>
<comment type="caution">
    <text evidence="8">The sequence shown here is derived from an EMBL/GenBank/DDBJ whole genome shotgun (WGS) entry which is preliminary data.</text>
</comment>
<dbReference type="Pfam" id="PF13416">
    <property type="entry name" value="SBP_bac_8"/>
    <property type="match status" value="1"/>
</dbReference>
<keyword evidence="9" id="KW-1185">Reference proteome</keyword>
<keyword evidence="1" id="KW-1003">Cell membrane</keyword>
<dbReference type="PANTHER" id="PTHR43649:SF33">
    <property type="entry name" value="POLYGALACTURONAN_RHAMNOGALACTURONAN-BINDING PROTEIN YTCQ"/>
    <property type="match status" value="1"/>
</dbReference>
<evidence type="ECO:0000256" key="1">
    <source>
        <dbReference type="ARBA" id="ARBA00022475"/>
    </source>
</evidence>
<name>A0ABQ1YUG8_9BACL</name>
<evidence type="ECO:0000256" key="2">
    <source>
        <dbReference type="ARBA" id="ARBA00022729"/>
    </source>
</evidence>
<dbReference type="EMBL" id="BMFT01000004">
    <property type="protein sequence ID" value="GGH36500.1"/>
    <property type="molecule type" value="Genomic_DNA"/>
</dbReference>
<feature type="chain" id="PRO_5047203027" description="Aldouronate transport system substrate-binding protein" evidence="7">
    <location>
        <begin position="25"/>
        <end position="548"/>
    </location>
</feature>
<dbReference type="RefSeq" id="WP_188541977.1">
    <property type="nucleotide sequence ID" value="NZ_BMFT01000004.1"/>
</dbReference>
<keyword evidence="5" id="KW-0449">Lipoprotein</keyword>